<protein>
    <recommendedName>
        <fullName evidence="3">Resolvase/invertase-type recombinase catalytic domain-containing protein</fullName>
    </recommendedName>
</protein>
<organism evidence="1 2">
    <name type="scientific">Kibdelosporangium philippinense</name>
    <dbReference type="NCBI Taxonomy" id="211113"/>
    <lineage>
        <taxon>Bacteria</taxon>
        <taxon>Bacillati</taxon>
        <taxon>Actinomycetota</taxon>
        <taxon>Actinomycetes</taxon>
        <taxon>Pseudonocardiales</taxon>
        <taxon>Pseudonocardiaceae</taxon>
        <taxon>Kibdelosporangium</taxon>
    </lineage>
</organism>
<sequence>MWRSATARRTKTAAMNTTGAVRVCAYIRCATDEPRPRSIDAQAASIRAFIATQPSWHLIEPVEDAAVASTA</sequence>
<proteinExistence type="predicted"/>
<keyword evidence="2" id="KW-1185">Reference proteome</keyword>
<dbReference type="EMBL" id="JAJVCN010000005">
    <property type="protein sequence ID" value="MCE7011667.1"/>
    <property type="molecule type" value="Genomic_DNA"/>
</dbReference>
<dbReference type="RefSeq" id="WP_233734425.1">
    <property type="nucleotide sequence ID" value="NZ_JAJVCN010000005.1"/>
</dbReference>
<gene>
    <name evidence="1" type="ORF">LWC34_53980</name>
</gene>
<accession>A0ABS8ZZC7</accession>
<evidence type="ECO:0000313" key="1">
    <source>
        <dbReference type="EMBL" id="MCE7011667.1"/>
    </source>
</evidence>
<dbReference type="Proteomes" id="UP001521150">
    <property type="component" value="Unassembled WGS sequence"/>
</dbReference>
<name>A0ABS8ZZC7_9PSEU</name>
<reference evidence="1 2" key="1">
    <citation type="submission" date="2021-12" db="EMBL/GenBank/DDBJ databases">
        <title>Genome sequence of Kibdelosporangium philippinense ATCC 49844.</title>
        <authorList>
            <person name="Fedorov E.A."/>
            <person name="Omeragic M."/>
            <person name="Shalygina K.F."/>
            <person name="Maclea K.S."/>
        </authorList>
    </citation>
    <scope>NUCLEOTIDE SEQUENCE [LARGE SCALE GENOMIC DNA]</scope>
    <source>
        <strain evidence="1 2">ATCC 49844</strain>
    </source>
</reference>
<comment type="caution">
    <text evidence="1">The sequence shown here is derived from an EMBL/GenBank/DDBJ whole genome shotgun (WGS) entry which is preliminary data.</text>
</comment>
<evidence type="ECO:0008006" key="3">
    <source>
        <dbReference type="Google" id="ProtNLM"/>
    </source>
</evidence>
<evidence type="ECO:0000313" key="2">
    <source>
        <dbReference type="Proteomes" id="UP001521150"/>
    </source>
</evidence>